<protein>
    <submittedName>
        <fullName evidence="1">16300_t:CDS:1</fullName>
    </submittedName>
</protein>
<feature type="non-terminal residue" evidence="1">
    <location>
        <position position="78"/>
    </location>
</feature>
<reference evidence="1" key="1">
    <citation type="submission" date="2021-06" db="EMBL/GenBank/DDBJ databases">
        <authorList>
            <person name="Kallberg Y."/>
            <person name="Tangrot J."/>
            <person name="Rosling A."/>
        </authorList>
    </citation>
    <scope>NUCLEOTIDE SEQUENCE</scope>
    <source>
        <strain evidence="1">IL203A</strain>
    </source>
</reference>
<keyword evidence="2" id="KW-1185">Reference proteome</keyword>
<evidence type="ECO:0000313" key="1">
    <source>
        <dbReference type="EMBL" id="CAG8725461.1"/>
    </source>
</evidence>
<comment type="caution">
    <text evidence="1">The sequence shown here is derived from an EMBL/GenBank/DDBJ whole genome shotgun (WGS) entry which is preliminary data.</text>
</comment>
<feature type="non-terminal residue" evidence="1">
    <location>
        <position position="1"/>
    </location>
</feature>
<proteinExistence type="predicted"/>
<evidence type="ECO:0000313" key="2">
    <source>
        <dbReference type="Proteomes" id="UP000789702"/>
    </source>
</evidence>
<accession>A0ACA9PXQ7</accession>
<gene>
    <name evidence="1" type="ORF">DHETER_LOCUS13097</name>
</gene>
<dbReference type="Proteomes" id="UP000789702">
    <property type="component" value="Unassembled WGS sequence"/>
</dbReference>
<sequence length="78" mass="9138">YIYDGDGTIDLTSVDFSDIIFLLWSAHELRLSELCNYIENKIVRQKDLVMKNISLVYQKGLSEFTKLTELCKDKNIFK</sequence>
<name>A0ACA9PXQ7_9GLOM</name>
<organism evidence="1 2">
    <name type="scientific">Dentiscutata heterogama</name>
    <dbReference type="NCBI Taxonomy" id="1316150"/>
    <lineage>
        <taxon>Eukaryota</taxon>
        <taxon>Fungi</taxon>
        <taxon>Fungi incertae sedis</taxon>
        <taxon>Mucoromycota</taxon>
        <taxon>Glomeromycotina</taxon>
        <taxon>Glomeromycetes</taxon>
        <taxon>Diversisporales</taxon>
        <taxon>Gigasporaceae</taxon>
        <taxon>Dentiscutata</taxon>
    </lineage>
</organism>
<dbReference type="EMBL" id="CAJVPU010034505">
    <property type="protein sequence ID" value="CAG8725461.1"/>
    <property type="molecule type" value="Genomic_DNA"/>
</dbReference>